<evidence type="ECO:0000259" key="10">
    <source>
        <dbReference type="PROSITE" id="PS50110"/>
    </source>
</evidence>
<proteinExistence type="predicted"/>
<dbReference type="Gene3D" id="2.130.10.10">
    <property type="entry name" value="YVTN repeat-like/Quinoprotein amine dehydrogenase"/>
    <property type="match status" value="2"/>
</dbReference>
<feature type="modified residue" description="4-aspartylphosphate" evidence="7">
    <location>
        <position position="1141"/>
    </location>
</feature>
<dbReference type="InterPro" id="IPR003661">
    <property type="entry name" value="HisK_dim/P_dom"/>
</dbReference>
<dbReference type="InterPro" id="IPR036890">
    <property type="entry name" value="HATPase_C_sf"/>
</dbReference>
<evidence type="ECO:0000259" key="8">
    <source>
        <dbReference type="PROSITE" id="PS01124"/>
    </source>
</evidence>
<evidence type="ECO:0000259" key="9">
    <source>
        <dbReference type="PROSITE" id="PS50109"/>
    </source>
</evidence>
<accession>A0ABW5TCB1</accession>
<keyword evidence="3 7" id="KW-0597">Phosphoprotein</keyword>
<dbReference type="PROSITE" id="PS00041">
    <property type="entry name" value="HTH_ARAC_FAMILY_1"/>
    <property type="match status" value="1"/>
</dbReference>
<dbReference type="PROSITE" id="PS50109">
    <property type="entry name" value="HIS_KIN"/>
    <property type="match status" value="1"/>
</dbReference>
<dbReference type="RefSeq" id="WP_380292183.1">
    <property type="nucleotide sequence ID" value="NZ_JBHULY010000026.1"/>
</dbReference>
<dbReference type="SUPFAM" id="SSF50998">
    <property type="entry name" value="Quinoprotein alcohol dehydrogenase-like"/>
    <property type="match status" value="1"/>
</dbReference>
<dbReference type="Gene3D" id="1.10.287.130">
    <property type="match status" value="1"/>
</dbReference>
<dbReference type="InterPro" id="IPR013783">
    <property type="entry name" value="Ig-like_fold"/>
</dbReference>
<dbReference type="InterPro" id="IPR004358">
    <property type="entry name" value="Sig_transdc_His_kin-like_C"/>
</dbReference>
<dbReference type="EC" id="2.7.13.3" evidence="2"/>
<dbReference type="InterPro" id="IPR018062">
    <property type="entry name" value="HTH_AraC-typ_CS"/>
</dbReference>
<comment type="caution">
    <text evidence="11">The sequence shown here is derived from an EMBL/GenBank/DDBJ whole genome shotgun (WGS) entry which is preliminary data.</text>
</comment>
<dbReference type="InterPro" id="IPR011006">
    <property type="entry name" value="CheY-like_superfamily"/>
</dbReference>
<dbReference type="Pfam" id="PF00072">
    <property type="entry name" value="Response_reg"/>
    <property type="match status" value="1"/>
</dbReference>
<dbReference type="Gene3D" id="1.10.10.60">
    <property type="entry name" value="Homeodomain-like"/>
    <property type="match status" value="1"/>
</dbReference>
<evidence type="ECO:0000256" key="6">
    <source>
        <dbReference type="ARBA" id="ARBA00023163"/>
    </source>
</evidence>
<dbReference type="InterPro" id="IPR001789">
    <property type="entry name" value="Sig_transdc_resp-reg_receiver"/>
</dbReference>
<dbReference type="PROSITE" id="PS50110">
    <property type="entry name" value="RESPONSE_REGULATORY"/>
    <property type="match status" value="1"/>
</dbReference>
<dbReference type="PROSITE" id="PS01124">
    <property type="entry name" value="HTH_ARAC_FAMILY_2"/>
    <property type="match status" value="1"/>
</dbReference>
<dbReference type="Pfam" id="PF00512">
    <property type="entry name" value="HisKA"/>
    <property type="match status" value="1"/>
</dbReference>
<evidence type="ECO:0000256" key="4">
    <source>
        <dbReference type="ARBA" id="ARBA00023015"/>
    </source>
</evidence>
<name>A0ABW5TCB1_9FLAO</name>
<keyword evidence="5" id="KW-0238">DNA-binding</keyword>
<feature type="domain" description="Histidine kinase" evidence="9">
    <location>
        <begin position="836"/>
        <end position="1053"/>
    </location>
</feature>
<dbReference type="PANTHER" id="PTHR43547:SF2">
    <property type="entry name" value="HYBRID SIGNAL TRANSDUCTION HISTIDINE KINASE C"/>
    <property type="match status" value="1"/>
</dbReference>
<dbReference type="Proteomes" id="UP001597476">
    <property type="component" value="Unassembled WGS sequence"/>
</dbReference>
<dbReference type="Pfam" id="PF12833">
    <property type="entry name" value="HTH_18"/>
    <property type="match status" value="1"/>
</dbReference>
<dbReference type="Gene3D" id="3.40.50.2300">
    <property type="match status" value="1"/>
</dbReference>
<evidence type="ECO:0000313" key="11">
    <source>
        <dbReference type="EMBL" id="MFD2726850.1"/>
    </source>
</evidence>
<dbReference type="Pfam" id="PF02518">
    <property type="entry name" value="HATPase_c"/>
    <property type="match status" value="1"/>
</dbReference>
<evidence type="ECO:0000256" key="2">
    <source>
        <dbReference type="ARBA" id="ARBA00012438"/>
    </source>
</evidence>
<dbReference type="SUPFAM" id="SSF55874">
    <property type="entry name" value="ATPase domain of HSP90 chaperone/DNA topoisomerase II/histidine kinase"/>
    <property type="match status" value="1"/>
</dbReference>
<dbReference type="InterPro" id="IPR011110">
    <property type="entry name" value="Reg_prop"/>
</dbReference>
<dbReference type="EMBL" id="JBHULY010000026">
    <property type="protein sequence ID" value="MFD2726850.1"/>
    <property type="molecule type" value="Genomic_DNA"/>
</dbReference>
<comment type="catalytic activity">
    <reaction evidence="1">
        <text>ATP + protein L-histidine = ADP + protein N-phospho-L-histidine.</text>
        <dbReference type="EC" id="2.7.13.3"/>
    </reaction>
</comment>
<dbReference type="SUPFAM" id="SSF47384">
    <property type="entry name" value="Homodimeric domain of signal transducing histidine kinase"/>
    <property type="match status" value="1"/>
</dbReference>
<dbReference type="SUPFAM" id="SSF52172">
    <property type="entry name" value="CheY-like"/>
    <property type="match status" value="1"/>
</dbReference>
<evidence type="ECO:0000313" key="12">
    <source>
        <dbReference type="Proteomes" id="UP001597476"/>
    </source>
</evidence>
<reference evidence="12" key="1">
    <citation type="journal article" date="2019" name="Int. J. Syst. Evol. Microbiol.">
        <title>The Global Catalogue of Microorganisms (GCM) 10K type strain sequencing project: providing services to taxonomists for standard genome sequencing and annotation.</title>
        <authorList>
            <consortium name="The Broad Institute Genomics Platform"/>
            <consortium name="The Broad Institute Genome Sequencing Center for Infectious Disease"/>
            <person name="Wu L."/>
            <person name="Ma J."/>
        </authorList>
    </citation>
    <scope>NUCLEOTIDE SEQUENCE [LARGE SCALE GENOMIC DNA]</scope>
    <source>
        <strain evidence="12">KCTC 42398</strain>
    </source>
</reference>
<dbReference type="CDD" id="cd17574">
    <property type="entry name" value="REC_OmpR"/>
    <property type="match status" value="1"/>
</dbReference>
<evidence type="ECO:0000256" key="5">
    <source>
        <dbReference type="ARBA" id="ARBA00023125"/>
    </source>
</evidence>
<dbReference type="Gene3D" id="2.60.40.10">
    <property type="entry name" value="Immunoglobulins"/>
    <property type="match status" value="1"/>
</dbReference>
<organism evidence="11 12">
    <name type="scientific">Hyunsoonleella rubra</name>
    <dbReference type="NCBI Taxonomy" id="1737062"/>
    <lineage>
        <taxon>Bacteria</taxon>
        <taxon>Pseudomonadati</taxon>
        <taxon>Bacteroidota</taxon>
        <taxon>Flavobacteriia</taxon>
        <taxon>Flavobacteriales</taxon>
        <taxon>Flavobacteriaceae</taxon>
    </lineage>
</organism>
<dbReference type="SMART" id="SM00342">
    <property type="entry name" value="HTH_ARAC"/>
    <property type="match status" value="1"/>
</dbReference>
<dbReference type="InterPro" id="IPR011123">
    <property type="entry name" value="Y_Y_Y"/>
</dbReference>
<dbReference type="InterPro" id="IPR011047">
    <property type="entry name" value="Quinoprotein_ADH-like_sf"/>
</dbReference>
<evidence type="ECO:0000256" key="1">
    <source>
        <dbReference type="ARBA" id="ARBA00000085"/>
    </source>
</evidence>
<dbReference type="InterPro" id="IPR009057">
    <property type="entry name" value="Homeodomain-like_sf"/>
</dbReference>
<evidence type="ECO:0000256" key="3">
    <source>
        <dbReference type="ARBA" id="ARBA00022553"/>
    </source>
</evidence>
<evidence type="ECO:0000256" key="7">
    <source>
        <dbReference type="PROSITE-ProRule" id="PRU00169"/>
    </source>
</evidence>
<dbReference type="InterPro" id="IPR036097">
    <property type="entry name" value="HisK_dim/P_sf"/>
</dbReference>
<gene>
    <name evidence="11" type="ORF">ACFSR8_11550</name>
</gene>
<sequence>MNKFLCSICIIFNVCTVLAQKAVPRIEYLSMEDGMSQVSVNDMVMDDKGFVWIGTADGLNRYDGNIFKTFLHDSNDSLSISGNYITKIETYRDGKLLVGTRDKGLNLYDPRQNTFRSIKFGITDKQVTVSGLAKGHQNGIWVATLNHGLFYWEDLEAPPVNYRSGSAITGIFKDNANMLWVGQLDGTIQGFYEDFERPMVQVKISGNVQSFFRTKDNLLVGGYEGFFAYEFETGNVKSIELENSGAFKTMHVLDFLKEDDRHVWVATGRGLYLYDFIDLKVKDKIEYEEEAGLGLSNNTVQALLRVSTTQLFVGTANELNCIEFKPSVFQNISKNKKGQRLLNDNVIFSVYKDKNGLWVGTSDGGLNLITNDGVYYYVDNQNESNSIAGSVVRAIVSDNINNRMWFATTRGLSLLDMNNFDPEHLKFKNFYHNPNNTNSINANFLKDLVLDDNNVLWGATHEHGIFRMEYRPNGSYNIARYKHDVGNGNTLTSNETNCLELDKNGNIWVGTQNGVSRITFKSNNYDSVQFKNFKKEDHIENTIAHNAVNDILVDDNNQVWMGTRKGLSLFNRDGGFTSWSKQDQFPNMLIYSLQNDLQGNLWIGTNDGLVKFEPITQKFAHFSTFDNIQGREFDTHARYRDEAGTIYMGGVEGLTYFDPNAISTLDLPQQLYFSQLRIREEVIEPFHHQSALEASIETTAKINIQNDQFPFYLKFSALDFRLDKNIKYAYRLAPIGNEWNFINDNTIQFLNLPRGTYDLEVNGFSRGNVWGQPPLKMKIKVYPPWWSSNLAILSYIGLLIALAYWFYHFQLSRKLALAESKKLKEVDQLKNSLYTNITHEFRTPITVIQGMAETLEENQSKSSGRAKSLHLIKENSSNLLKMVNDILDLTKLESAEIDVDLVQIEVVNYIQYIFESFESMAKEKQIDYVFYSEISQLYMDVDAEKLGTIVKNLIVNAIKFTEEHGRIICHLKTEVKSLMIKIIDDGIGIPKADLPNVFQKFYQVKNYASPQFKGTGIGLALTKELVKLMDGQIKVKSEEGKGAEFTVTLPITNQAHISTKKVEVHAESGARLANATFTDDQNIPIPIDEKSAIALIIEDNKDVAYYLKTCLENDYKVLLAEDGEKGIEMAKTYIPDIIISDVMMPKKNGFEVCTTLKTELVTNHIPIILLTAKASDKDRIEGLTYGADAYLVKPFNKKELFARIGQLIQLRKTMIEKFSQEDFKAFIERKDKEPQTVFIKQVIELVNSYMDDSDFDSAKLAEKMHLSESQLYRKIKATTNRSTAVFIRSIRLNKAKALLQNSDKTISEIAYEVGFNDPSWFSRAFKKEFGKSPSDIS</sequence>
<dbReference type="InterPro" id="IPR018060">
    <property type="entry name" value="HTH_AraC"/>
</dbReference>
<dbReference type="SUPFAM" id="SSF46689">
    <property type="entry name" value="Homeodomain-like"/>
    <property type="match status" value="1"/>
</dbReference>
<protein>
    <recommendedName>
        <fullName evidence="2">histidine kinase</fullName>
        <ecNumber evidence="2">2.7.13.3</ecNumber>
    </recommendedName>
</protein>
<dbReference type="PRINTS" id="PR00344">
    <property type="entry name" value="BCTRLSENSOR"/>
</dbReference>
<dbReference type="InterPro" id="IPR015943">
    <property type="entry name" value="WD40/YVTN_repeat-like_dom_sf"/>
</dbReference>
<dbReference type="InterPro" id="IPR003594">
    <property type="entry name" value="HATPase_dom"/>
</dbReference>
<keyword evidence="12" id="KW-1185">Reference proteome</keyword>
<dbReference type="PANTHER" id="PTHR43547">
    <property type="entry name" value="TWO-COMPONENT HISTIDINE KINASE"/>
    <property type="match status" value="1"/>
</dbReference>
<keyword evidence="4" id="KW-0805">Transcription regulation</keyword>
<feature type="domain" description="Response regulatory" evidence="10">
    <location>
        <begin position="1093"/>
        <end position="1208"/>
    </location>
</feature>
<dbReference type="SMART" id="SM00388">
    <property type="entry name" value="HisKA"/>
    <property type="match status" value="1"/>
</dbReference>
<dbReference type="SMART" id="SM00448">
    <property type="entry name" value="REC"/>
    <property type="match status" value="1"/>
</dbReference>
<dbReference type="CDD" id="cd00082">
    <property type="entry name" value="HisKA"/>
    <property type="match status" value="1"/>
</dbReference>
<dbReference type="Pfam" id="PF07495">
    <property type="entry name" value="Y_Y_Y"/>
    <property type="match status" value="1"/>
</dbReference>
<dbReference type="SMART" id="SM00387">
    <property type="entry name" value="HATPase_c"/>
    <property type="match status" value="1"/>
</dbReference>
<dbReference type="Gene3D" id="3.30.565.10">
    <property type="entry name" value="Histidine kinase-like ATPase, C-terminal domain"/>
    <property type="match status" value="1"/>
</dbReference>
<dbReference type="Pfam" id="PF07494">
    <property type="entry name" value="Reg_prop"/>
    <property type="match status" value="2"/>
</dbReference>
<dbReference type="SUPFAM" id="SSF63829">
    <property type="entry name" value="Calcium-dependent phosphotriesterase"/>
    <property type="match status" value="1"/>
</dbReference>
<dbReference type="InterPro" id="IPR005467">
    <property type="entry name" value="His_kinase_dom"/>
</dbReference>
<feature type="domain" description="HTH araC/xylS-type" evidence="8">
    <location>
        <begin position="1240"/>
        <end position="1337"/>
    </location>
</feature>
<keyword evidence="6" id="KW-0804">Transcription</keyword>